<dbReference type="PANTHER" id="PTHR47837:SF1">
    <property type="entry name" value="GTP PYROPHOSPHOKINASE YJBM"/>
    <property type="match status" value="1"/>
</dbReference>
<dbReference type="SUPFAM" id="SSF81301">
    <property type="entry name" value="Nucleotidyltransferase"/>
    <property type="match status" value="1"/>
</dbReference>
<evidence type="ECO:0000313" key="3">
    <source>
        <dbReference type="EMBL" id="KRN58374.1"/>
    </source>
</evidence>
<dbReference type="UniPathway" id="UPA00908">
    <property type="reaction ID" value="UER00884"/>
</dbReference>
<dbReference type="InterPro" id="IPR007685">
    <property type="entry name" value="RelA_SpoT"/>
</dbReference>
<name>A0A0R2I459_9LACO</name>
<evidence type="ECO:0000256" key="1">
    <source>
        <dbReference type="ARBA" id="ARBA00004976"/>
    </source>
</evidence>
<evidence type="ECO:0000259" key="2">
    <source>
        <dbReference type="Pfam" id="PF04607"/>
    </source>
</evidence>
<dbReference type="GO" id="GO:0016301">
    <property type="term" value="F:kinase activity"/>
    <property type="evidence" value="ECO:0007669"/>
    <property type="project" value="UniProtKB-KW"/>
</dbReference>
<keyword evidence="3" id="KW-0418">Kinase</keyword>
<dbReference type="Proteomes" id="UP000050934">
    <property type="component" value="Unassembled WGS sequence"/>
</dbReference>
<comment type="pathway">
    <text evidence="1">Purine metabolism; ppGpp biosynthesis; ppGpp from GTP: step 1/2.</text>
</comment>
<comment type="caution">
    <text evidence="3">The sequence shown here is derived from an EMBL/GenBank/DDBJ whole genome shotgun (WGS) entry which is preliminary data.</text>
</comment>
<accession>A0A0R2I459</accession>
<proteinExistence type="predicted"/>
<dbReference type="Pfam" id="PF04607">
    <property type="entry name" value="RelA_SpoT"/>
    <property type="match status" value="1"/>
</dbReference>
<dbReference type="EMBL" id="JQBW01000010">
    <property type="protein sequence ID" value="KRN58374.1"/>
    <property type="molecule type" value="Genomic_DNA"/>
</dbReference>
<dbReference type="AlphaFoldDB" id="A0A0R2I459"/>
<sequence>MDIYGKYAASLTAIMNDVEDHIRSLNQQTVAAGQPKLYEHLIGRVKANDSMVEKCQRKGYSVSTESALRKCHDAIGIRIVCNFIDDIDRDLQLLRQADWCSVVKEKD</sequence>
<dbReference type="InterPro" id="IPR043519">
    <property type="entry name" value="NT_sf"/>
</dbReference>
<organism evidence="3 4">
    <name type="scientific">Limosilactobacillus secaliphilus</name>
    <dbReference type="NCBI Taxonomy" id="396268"/>
    <lineage>
        <taxon>Bacteria</taxon>
        <taxon>Bacillati</taxon>
        <taxon>Bacillota</taxon>
        <taxon>Bacilli</taxon>
        <taxon>Lactobacillales</taxon>
        <taxon>Lactobacillaceae</taxon>
        <taxon>Limosilactobacillus</taxon>
    </lineage>
</organism>
<evidence type="ECO:0000313" key="4">
    <source>
        <dbReference type="Proteomes" id="UP000050934"/>
    </source>
</evidence>
<keyword evidence="4" id="KW-1185">Reference proteome</keyword>
<reference evidence="3 4" key="1">
    <citation type="journal article" date="2015" name="Genome Announc.">
        <title>Expanding the biotechnology potential of lactobacilli through comparative genomics of 213 strains and associated genera.</title>
        <authorList>
            <person name="Sun Z."/>
            <person name="Harris H.M."/>
            <person name="McCann A."/>
            <person name="Guo C."/>
            <person name="Argimon S."/>
            <person name="Zhang W."/>
            <person name="Yang X."/>
            <person name="Jeffery I.B."/>
            <person name="Cooney J.C."/>
            <person name="Kagawa T.F."/>
            <person name="Liu W."/>
            <person name="Song Y."/>
            <person name="Salvetti E."/>
            <person name="Wrobel A."/>
            <person name="Rasinkangas P."/>
            <person name="Parkhill J."/>
            <person name="Rea M.C."/>
            <person name="O'Sullivan O."/>
            <person name="Ritari J."/>
            <person name="Douillard F.P."/>
            <person name="Paul Ross R."/>
            <person name="Yang R."/>
            <person name="Briner A.E."/>
            <person name="Felis G.E."/>
            <person name="de Vos W.M."/>
            <person name="Barrangou R."/>
            <person name="Klaenhammer T.R."/>
            <person name="Caufield P.W."/>
            <person name="Cui Y."/>
            <person name="Zhang H."/>
            <person name="O'Toole P.W."/>
        </authorList>
    </citation>
    <scope>NUCLEOTIDE SEQUENCE [LARGE SCALE GENOMIC DNA]</scope>
    <source>
        <strain evidence="3 4">DSM 17896</strain>
    </source>
</reference>
<dbReference type="PATRIC" id="fig|396268.3.peg.832"/>
<dbReference type="STRING" id="396268.IV45_GL000820"/>
<gene>
    <name evidence="3" type="ORF">IV45_GL000820</name>
</gene>
<feature type="domain" description="RelA/SpoT" evidence="2">
    <location>
        <begin position="43"/>
        <end position="107"/>
    </location>
</feature>
<dbReference type="Gene3D" id="3.30.460.10">
    <property type="entry name" value="Beta Polymerase, domain 2"/>
    <property type="match status" value="1"/>
</dbReference>
<dbReference type="InterPro" id="IPR052366">
    <property type="entry name" value="GTP_Pyrophosphokinase"/>
</dbReference>
<keyword evidence="3" id="KW-0808">Transferase</keyword>
<dbReference type="GO" id="GO:0015970">
    <property type="term" value="P:guanosine tetraphosphate biosynthetic process"/>
    <property type="evidence" value="ECO:0007669"/>
    <property type="project" value="UniProtKB-UniPathway"/>
</dbReference>
<protein>
    <submittedName>
        <fullName evidence="3">Gtp-pyrophosphokinase</fullName>
    </submittedName>
</protein>
<dbReference type="PANTHER" id="PTHR47837">
    <property type="entry name" value="GTP PYROPHOSPHOKINASE YJBM"/>
    <property type="match status" value="1"/>
</dbReference>